<protein>
    <submittedName>
        <fullName evidence="2">Uncharacterized protein</fullName>
    </submittedName>
</protein>
<dbReference type="EMBL" id="PGOL01003011">
    <property type="protein sequence ID" value="PKI43674.1"/>
    <property type="molecule type" value="Genomic_DNA"/>
</dbReference>
<feature type="transmembrane region" description="Helical" evidence="1">
    <location>
        <begin position="20"/>
        <end position="41"/>
    </location>
</feature>
<sequence>MAKEDAAADGACASHQINPICYKFLVSIMIVIVIHMALWVMRPHVNVLALPDRYSTPLRLHRKVHESSTITEKS</sequence>
<accession>A0A2I0II56</accession>
<keyword evidence="3" id="KW-1185">Reference proteome</keyword>
<gene>
    <name evidence="2" type="ORF">CRG98_035934</name>
</gene>
<evidence type="ECO:0000313" key="3">
    <source>
        <dbReference type="Proteomes" id="UP000233551"/>
    </source>
</evidence>
<proteinExistence type="predicted"/>
<keyword evidence="1" id="KW-1133">Transmembrane helix</keyword>
<dbReference type="Proteomes" id="UP000233551">
    <property type="component" value="Unassembled WGS sequence"/>
</dbReference>
<evidence type="ECO:0000256" key="1">
    <source>
        <dbReference type="SAM" id="Phobius"/>
    </source>
</evidence>
<keyword evidence="1" id="KW-0812">Transmembrane</keyword>
<comment type="caution">
    <text evidence="2">The sequence shown here is derived from an EMBL/GenBank/DDBJ whole genome shotgun (WGS) entry which is preliminary data.</text>
</comment>
<dbReference type="AlphaFoldDB" id="A0A2I0II56"/>
<organism evidence="2 3">
    <name type="scientific">Punica granatum</name>
    <name type="common">Pomegranate</name>
    <dbReference type="NCBI Taxonomy" id="22663"/>
    <lineage>
        <taxon>Eukaryota</taxon>
        <taxon>Viridiplantae</taxon>
        <taxon>Streptophyta</taxon>
        <taxon>Embryophyta</taxon>
        <taxon>Tracheophyta</taxon>
        <taxon>Spermatophyta</taxon>
        <taxon>Magnoliopsida</taxon>
        <taxon>eudicotyledons</taxon>
        <taxon>Gunneridae</taxon>
        <taxon>Pentapetalae</taxon>
        <taxon>rosids</taxon>
        <taxon>malvids</taxon>
        <taxon>Myrtales</taxon>
        <taxon>Lythraceae</taxon>
        <taxon>Punica</taxon>
    </lineage>
</organism>
<evidence type="ECO:0000313" key="2">
    <source>
        <dbReference type="EMBL" id="PKI43674.1"/>
    </source>
</evidence>
<name>A0A2I0II56_PUNGR</name>
<keyword evidence="1" id="KW-0472">Membrane</keyword>
<reference evidence="2 3" key="1">
    <citation type="submission" date="2017-11" db="EMBL/GenBank/DDBJ databases">
        <title>De-novo sequencing of pomegranate (Punica granatum L.) genome.</title>
        <authorList>
            <person name="Akparov Z."/>
            <person name="Amiraslanov A."/>
            <person name="Hajiyeva S."/>
            <person name="Abbasov M."/>
            <person name="Kaur K."/>
            <person name="Hamwieh A."/>
            <person name="Solovyev V."/>
            <person name="Salamov A."/>
            <person name="Braich B."/>
            <person name="Kosarev P."/>
            <person name="Mahmoud A."/>
            <person name="Hajiyev E."/>
            <person name="Babayeva S."/>
            <person name="Izzatullayeva V."/>
            <person name="Mammadov A."/>
            <person name="Mammadov A."/>
            <person name="Sharifova S."/>
            <person name="Ojaghi J."/>
            <person name="Eynullazada K."/>
            <person name="Bayramov B."/>
            <person name="Abdulazimova A."/>
            <person name="Shahmuradov I."/>
        </authorList>
    </citation>
    <scope>NUCLEOTIDE SEQUENCE [LARGE SCALE GENOMIC DNA]</scope>
    <source>
        <strain evidence="3">cv. AG2017</strain>
        <tissue evidence="2">Leaf</tissue>
    </source>
</reference>